<dbReference type="InterPro" id="IPR013517">
    <property type="entry name" value="FG-GAP"/>
</dbReference>
<reference evidence="2" key="1">
    <citation type="submission" date="2021-05" db="EMBL/GenBank/DDBJ databases">
        <authorList>
            <person name="Arsene-Ploetze F."/>
        </authorList>
    </citation>
    <scope>NUCLEOTIDE SEQUENCE</scope>
    <source>
        <strain evidence="2">DSM 42138</strain>
    </source>
</reference>
<organism evidence="2 3">
    <name type="scientific">Actinacidiphila cocklensis</name>
    <dbReference type="NCBI Taxonomy" id="887465"/>
    <lineage>
        <taxon>Bacteria</taxon>
        <taxon>Bacillati</taxon>
        <taxon>Actinomycetota</taxon>
        <taxon>Actinomycetes</taxon>
        <taxon>Kitasatosporales</taxon>
        <taxon>Streptomycetaceae</taxon>
        <taxon>Actinacidiphila</taxon>
    </lineage>
</organism>
<protein>
    <submittedName>
        <fullName evidence="2">N-acetylmuramoyl-L-alanine amidase</fullName>
        <ecNumber evidence="2">3.5.1.28</ecNumber>
    </submittedName>
</protein>
<dbReference type="AlphaFoldDB" id="A0A9W4DNU8"/>
<comment type="caution">
    <text evidence="2">The sequence shown here is derived from an EMBL/GenBank/DDBJ whole genome shotgun (WGS) entry which is preliminary data.</text>
</comment>
<proteinExistence type="predicted"/>
<sequence length="126" mass="13286">MTGQLATRTRICAGWNIYNTLAGAGDLTGDGRADLVGRDASGVLWLYKGTGNATTPYANRTRIAGGWNLYNTLVGAGDLNEDGKADLVGRDASGVLWLYKGTGNATAPYANRTRIGGGWNVYNTLI</sequence>
<keyword evidence="1" id="KW-0732">Signal</keyword>
<accession>A0A9W4DNU8</accession>
<dbReference type="Proteomes" id="UP001152519">
    <property type="component" value="Unassembled WGS sequence"/>
</dbReference>
<dbReference type="EMBL" id="CAJSLV010000059">
    <property type="protein sequence ID" value="CAG6394882.1"/>
    <property type="molecule type" value="Genomic_DNA"/>
</dbReference>
<dbReference type="InterPro" id="IPR028994">
    <property type="entry name" value="Integrin_alpha_N"/>
</dbReference>
<evidence type="ECO:0000313" key="2">
    <source>
        <dbReference type="EMBL" id="CAG6394882.1"/>
    </source>
</evidence>
<keyword evidence="3" id="KW-1185">Reference proteome</keyword>
<dbReference type="Pfam" id="PF13517">
    <property type="entry name" value="FG-GAP_3"/>
    <property type="match status" value="1"/>
</dbReference>
<dbReference type="Gene3D" id="2.115.10.10">
    <property type="entry name" value="Tachylectin 2"/>
    <property type="match status" value="1"/>
</dbReference>
<keyword evidence="2" id="KW-0378">Hydrolase</keyword>
<dbReference type="EC" id="3.5.1.28" evidence="2"/>
<name>A0A9W4DNU8_9ACTN</name>
<dbReference type="PANTHER" id="PTHR46580">
    <property type="entry name" value="SENSOR KINASE-RELATED"/>
    <property type="match status" value="1"/>
</dbReference>
<dbReference type="PANTHER" id="PTHR46580:SF4">
    <property type="entry name" value="ATP_GTP-BINDING PROTEIN"/>
    <property type="match status" value="1"/>
</dbReference>
<evidence type="ECO:0000313" key="3">
    <source>
        <dbReference type="Proteomes" id="UP001152519"/>
    </source>
</evidence>
<dbReference type="SUPFAM" id="SSF69318">
    <property type="entry name" value="Integrin alpha N-terminal domain"/>
    <property type="match status" value="1"/>
</dbReference>
<evidence type="ECO:0000256" key="1">
    <source>
        <dbReference type="ARBA" id="ARBA00022729"/>
    </source>
</evidence>
<gene>
    <name evidence="2" type="ORF">SCOCK_30115</name>
</gene>
<dbReference type="GO" id="GO:0008745">
    <property type="term" value="F:N-acetylmuramoyl-L-alanine amidase activity"/>
    <property type="evidence" value="ECO:0007669"/>
    <property type="project" value="UniProtKB-EC"/>
</dbReference>